<dbReference type="InterPro" id="IPR045851">
    <property type="entry name" value="AMP-bd_C_sf"/>
</dbReference>
<dbReference type="OrthoDB" id="1725260at2"/>
<organism evidence="6 7">
    <name type="scientific">Carboxydothermus pertinax</name>
    <dbReference type="NCBI Taxonomy" id="870242"/>
    <lineage>
        <taxon>Bacteria</taxon>
        <taxon>Bacillati</taxon>
        <taxon>Bacillota</taxon>
        <taxon>Clostridia</taxon>
        <taxon>Thermoanaerobacterales</taxon>
        <taxon>Thermoanaerobacteraceae</taxon>
        <taxon>Carboxydothermus</taxon>
    </lineage>
</organism>
<dbReference type="Proteomes" id="UP000187485">
    <property type="component" value="Unassembled WGS sequence"/>
</dbReference>
<evidence type="ECO:0000256" key="3">
    <source>
        <dbReference type="ARBA" id="ARBA00022832"/>
    </source>
</evidence>
<dbReference type="AlphaFoldDB" id="A0A1L8CSW1"/>
<keyword evidence="2 6" id="KW-0436">Ligase</keyword>
<feature type="domain" description="AMP-binding enzyme C-terminal" evidence="5">
    <location>
        <begin position="5"/>
        <end position="78"/>
    </location>
</feature>
<evidence type="ECO:0000256" key="4">
    <source>
        <dbReference type="ARBA" id="ARBA00023098"/>
    </source>
</evidence>
<name>A0A1L8CSW1_9THEO</name>
<proteinExistence type="inferred from homology"/>
<dbReference type="Pfam" id="PF13193">
    <property type="entry name" value="AMP-binding_C"/>
    <property type="match status" value="1"/>
</dbReference>
<evidence type="ECO:0000256" key="2">
    <source>
        <dbReference type="ARBA" id="ARBA00022598"/>
    </source>
</evidence>
<dbReference type="InterPro" id="IPR025110">
    <property type="entry name" value="AMP-bd_C"/>
</dbReference>
<dbReference type="STRING" id="870242.cpu_04190"/>
<reference evidence="7" key="1">
    <citation type="submission" date="2016-12" db="EMBL/GenBank/DDBJ databases">
        <title>Draft Genome Sequences od Carboxydothermus pertinax and islandicus, Hydrogenogenic Carboxydotrophic Bacteria.</title>
        <authorList>
            <person name="Fukuyama Y."/>
            <person name="Ohmae K."/>
            <person name="Yoneda Y."/>
            <person name="Yoshida T."/>
            <person name="Sako Y."/>
        </authorList>
    </citation>
    <scope>NUCLEOTIDE SEQUENCE [LARGE SCALE GENOMIC DNA]</scope>
    <source>
        <strain evidence="7">Ug1</strain>
    </source>
</reference>
<dbReference type="EMBL" id="BDJK01000006">
    <property type="protein sequence ID" value="GAV21909.1"/>
    <property type="molecule type" value="Genomic_DNA"/>
</dbReference>
<dbReference type="GO" id="GO:0016874">
    <property type="term" value="F:ligase activity"/>
    <property type="evidence" value="ECO:0007669"/>
    <property type="project" value="UniProtKB-KW"/>
</dbReference>
<evidence type="ECO:0000259" key="5">
    <source>
        <dbReference type="Pfam" id="PF13193"/>
    </source>
</evidence>
<sequence length="89" mass="10141">MTPREIEDVFYEYAEVLDVAVVGINEPLATENAVAFVVLKDKAYVEKLLEFCRTKLPPRYIPKKIIPVDFIPKTKTGKVLFGELKEKAI</sequence>
<evidence type="ECO:0000313" key="7">
    <source>
        <dbReference type="Proteomes" id="UP000187485"/>
    </source>
</evidence>
<accession>A0A1L8CSW1</accession>
<keyword evidence="3" id="KW-0276">Fatty acid metabolism</keyword>
<comment type="similarity">
    <text evidence="1">Belongs to the ATP-dependent AMP-binding enzyme family.</text>
</comment>
<comment type="caution">
    <text evidence="6">The sequence shown here is derived from an EMBL/GenBank/DDBJ whole genome shotgun (WGS) entry which is preliminary data.</text>
</comment>
<keyword evidence="4" id="KW-0443">Lipid metabolism</keyword>
<dbReference type="PANTHER" id="PTHR43859">
    <property type="entry name" value="ACYL-ACTIVATING ENZYME"/>
    <property type="match status" value="1"/>
</dbReference>
<evidence type="ECO:0000313" key="6">
    <source>
        <dbReference type="EMBL" id="GAV21909.1"/>
    </source>
</evidence>
<evidence type="ECO:0000256" key="1">
    <source>
        <dbReference type="ARBA" id="ARBA00006432"/>
    </source>
</evidence>
<gene>
    <name evidence="6" type="ORF">cpu_04190</name>
</gene>
<dbReference type="Gene3D" id="3.30.300.30">
    <property type="match status" value="1"/>
</dbReference>
<dbReference type="PANTHER" id="PTHR43859:SF4">
    <property type="entry name" value="BUTANOATE--COA LIGASE AAE1-RELATED"/>
    <property type="match status" value="1"/>
</dbReference>
<keyword evidence="7" id="KW-1185">Reference proteome</keyword>
<dbReference type="GO" id="GO:0006631">
    <property type="term" value="P:fatty acid metabolic process"/>
    <property type="evidence" value="ECO:0007669"/>
    <property type="project" value="UniProtKB-KW"/>
</dbReference>
<dbReference type="SUPFAM" id="SSF56801">
    <property type="entry name" value="Acetyl-CoA synthetase-like"/>
    <property type="match status" value="1"/>
</dbReference>
<dbReference type="RefSeq" id="WP_075858346.1">
    <property type="nucleotide sequence ID" value="NZ_BDJK01000006.1"/>
</dbReference>
<protein>
    <submittedName>
        <fullName evidence="6">Long-chain-fatty-acid--CoA ligase truncation</fullName>
    </submittedName>
</protein>